<organism evidence="1 2">
    <name type="scientific">Chionoecetes opilio</name>
    <name type="common">Atlantic snow crab</name>
    <name type="synonym">Cancer opilio</name>
    <dbReference type="NCBI Taxonomy" id="41210"/>
    <lineage>
        <taxon>Eukaryota</taxon>
        <taxon>Metazoa</taxon>
        <taxon>Ecdysozoa</taxon>
        <taxon>Arthropoda</taxon>
        <taxon>Crustacea</taxon>
        <taxon>Multicrustacea</taxon>
        <taxon>Malacostraca</taxon>
        <taxon>Eumalacostraca</taxon>
        <taxon>Eucarida</taxon>
        <taxon>Decapoda</taxon>
        <taxon>Pleocyemata</taxon>
        <taxon>Brachyura</taxon>
        <taxon>Eubrachyura</taxon>
        <taxon>Majoidea</taxon>
        <taxon>Majidae</taxon>
        <taxon>Chionoecetes</taxon>
    </lineage>
</organism>
<dbReference type="Proteomes" id="UP000770661">
    <property type="component" value="Unassembled WGS sequence"/>
</dbReference>
<sequence>MSWVSDPGPRQRTLAVLVSGPPAYLKAATGELPVIEAQQERTQAEASMDLWSMGAYWSDHMPWVWTQRPEQWSTSGAAKLLEQQMTGRCSTWPADPHSRSAGWCCMENRLASVKAAQRILGSSTSRDVWTDLTTDNPTTLSQTKMVKKKEERGKEILHEIMRSEKPPRATTVIG</sequence>
<reference evidence="1" key="1">
    <citation type="submission" date="2020-07" db="EMBL/GenBank/DDBJ databases">
        <title>The High-quality genome of the commercially important snow crab, Chionoecetes opilio.</title>
        <authorList>
            <person name="Jeong J.-H."/>
            <person name="Ryu S."/>
        </authorList>
    </citation>
    <scope>NUCLEOTIDE SEQUENCE</scope>
    <source>
        <strain evidence="1">MADBK_172401_WGS</strain>
        <tissue evidence="1">Digestive gland</tissue>
    </source>
</reference>
<evidence type="ECO:0000313" key="1">
    <source>
        <dbReference type="EMBL" id="KAG0725147.1"/>
    </source>
</evidence>
<protein>
    <submittedName>
        <fullName evidence="1">Uncharacterized protein</fullName>
    </submittedName>
</protein>
<gene>
    <name evidence="1" type="ORF">GWK47_039165</name>
</gene>
<dbReference type="EMBL" id="JACEEZ010005964">
    <property type="protein sequence ID" value="KAG0725147.1"/>
    <property type="molecule type" value="Genomic_DNA"/>
</dbReference>
<dbReference type="AlphaFoldDB" id="A0A8J5D0I4"/>
<keyword evidence="2" id="KW-1185">Reference proteome</keyword>
<proteinExistence type="predicted"/>
<comment type="caution">
    <text evidence="1">The sequence shown here is derived from an EMBL/GenBank/DDBJ whole genome shotgun (WGS) entry which is preliminary data.</text>
</comment>
<evidence type="ECO:0000313" key="2">
    <source>
        <dbReference type="Proteomes" id="UP000770661"/>
    </source>
</evidence>
<name>A0A8J5D0I4_CHIOP</name>
<accession>A0A8J5D0I4</accession>